<evidence type="ECO:0000256" key="2">
    <source>
        <dbReference type="SAM" id="Phobius"/>
    </source>
</evidence>
<feature type="region of interest" description="Disordered" evidence="1">
    <location>
        <begin position="618"/>
        <end position="650"/>
    </location>
</feature>
<protein>
    <submittedName>
        <fullName evidence="3">Uncharacterized protein</fullName>
    </submittedName>
</protein>
<organism evidence="3">
    <name type="scientific">Alexandrium catenella</name>
    <name type="common">Red tide dinoflagellate</name>
    <name type="synonym">Gonyaulax catenella</name>
    <dbReference type="NCBI Taxonomy" id="2925"/>
    <lineage>
        <taxon>Eukaryota</taxon>
        <taxon>Sar</taxon>
        <taxon>Alveolata</taxon>
        <taxon>Dinophyceae</taxon>
        <taxon>Gonyaulacales</taxon>
        <taxon>Pyrocystaceae</taxon>
        <taxon>Alexandrium</taxon>
    </lineage>
</organism>
<evidence type="ECO:0000256" key="1">
    <source>
        <dbReference type="SAM" id="MobiDB-lite"/>
    </source>
</evidence>
<accession>A0A7S1WU46</accession>
<gene>
    <name evidence="3" type="ORF">ACAT0790_LOCUS63454</name>
</gene>
<evidence type="ECO:0000313" key="3">
    <source>
        <dbReference type="EMBL" id="CAD9186680.1"/>
    </source>
</evidence>
<name>A0A7S1WU46_ALECA</name>
<dbReference type="EMBL" id="HBGE01106331">
    <property type="protein sequence ID" value="CAD9186680.1"/>
    <property type="molecule type" value="Transcribed_RNA"/>
</dbReference>
<dbReference type="AlphaFoldDB" id="A0A7S1WU46"/>
<keyword evidence="2" id="KW-0812">Transmembrane</keyword>
<keyword evidence="2" id="KW-1133">Transmembrane helix</keyword>
<feature type="transmembrane region" description="Helical" evidence="2">
    <location>
        <begin position="663"/>
        <end position="684"/>
    </location>
</feature>
<keyword evidence="2" id="KW-0472">Membrane</keyword>
<proteinExistence type="predicted"/>
<reference evidence="3" key="1">
    <citation type="submission" date="2021-01" db="EMBL/GenBank/DDBJ databases">
        <authorList>
            <person name="Corre E."/>
            <person name="Pelletier E."/>
            <person name="Niang G."/>
            <person name="Scheremetjew M."/>
            <person name="Finn R."/>
            <person name="Kale V."/>
            <person name="Holt S."/>
            <person name="Cochrane G."/>
            <person name="Meng A."/>
            <person name="Brown T."/>
            <person name="Cohen L."/>
        </authorList>
    </citation>
    <scope>NUCLEOTIDE SEQUENCE</scope>
    <source>
        <strain evidence="3">OF101</strain>
    </source>
</reference>
<sequence>MAFDSFSADTFHPCFKRELAWLAVHGFPFKSTRAVVEAYGYYIIDKVRMGVRRQSSGVYRMHLNKQATEELQRDINTDMHKHQTTHSGSVELGFVKFGHEDSHATARSKYDDVSSQGGQSSSGVETVSTVQAKTFGSMIGCFDGEESAPVPISYGTYPIWQLPFHTVEALRGTTVSKVLQAHSLAKFLKGAKCSKQLLSLKAGICYYDGKDWMARESICNDTFAFDDASQQCQPTCRLHDLAMSGGWIAGPSGTWRAGGVSMKDSLGREHPVFDVTVVPGELAERMVTGSTITLHYLQQETPFFLLPEGAAQTQQATCNAGAWQGAFVMPVPRRTAPCAECPSSQCIEQDCRPGNFLTDRLWSDCEPWNSVCGANSDTQCGGHPDCMPWQVASCGQTSCRVAERQDANGPTCCVGKRHRVCLKDDNACLADIDDLADVDQTLDAVSGTYPGYDAWLVLQYVPPLLPQSSRLTNEWSNPGYCWKSFESACHTGYPRYAFYLQYVAGQKCMRGDPERWRAIIYHCIGLHAPDASDILHCIVPEEMSGGWHVWVGTDYPVAWVQTATIKFTDESCGLIVSHSGATVVMLYPDPHEPPLSFVEAGGGPEETRPMSVPKLAGNEPVRVAQPPPSGRAEAAAARAAGRAAPATPLQRPAAATAAGVPTAATWAAAVALVTLLAMGARAAAGRCPRRRRSVALEPLLQS</sequence>
<feature type="compositionally biased region" description="Low complexity" evidence="1">
    <location>
        <begin position="630"/>
        <end position="646"/>
    </location>
</feature>